<keyword evidence="6" id="KW-0808">Transferase</keyword>
<evidence type="ECO:0000256" key="7">
    <source>
        <dbReference type="ARBA" id="ARBA00022692"/>
    </source>
</evidence>
<evidence type="ECO:0000256" key="1">
    <source>
        <dbReference type="ARBA" id="ARBA00000085"/>
    </source>
</evidence>
<dbReference type="GO" id="GO:0000155">
    <property type="term" value="F:phosphorelay sensor kinase activity"/>
    <property type="evidence" value="ECO:0007669"/>
    <property type="project" value="InterPro"/>
</dbReference>
<evidence type="ECO:0000256" key="4">
    <source>
        <dbReference type="ARBA" id="ARBA00022475"/>
    </source>
</evidence>
<dbReference type="SMART" id="SM00387">
    <property type="entry name" value="HATPase_c"/>
    <property type="match status" value="1"/>
</dbReference>
<dbReference type="RefSeq" id="WP_052419967.1">
    <property type="nucleotide sequence ID" value="NZ_JMCB01000005.1"/>
</dbReference>
<dbReference type="Gene3D" id="1.10.287.130">
    <property type="match status" value="1"/>
</dbReference>
<dbReference type="GO" id="GO:0005886">
    <property type="term" value="C:plasma membrane"/>
    <property type="evidence" value="ECO:0007669"/>
    <property type="project" value="UniProtKB-SubCell"/>
</dbReference>
<feature type="domain" description="Histidine kinase" evidence="13">
    <location>
        <begin position="461"/>
        <end position="677"/>
    </location>
</feature>
<dbReference type="EMBL" id="JMCB01000005">
    <property type="protein sequence ID" value="KFE69072.1"/>
    <property type="molecule type" value="Genomic_DNA"/>
</dbReference>
<dbReference type="InterPro" id="IPR036097">
    <property type="entry name" value="HisK_dim/P_sf"/>
</dbReference>
<dbReference type="AlphaFoldDB" id="A0A085WN09"/>
<evidence type="ECO:0000259" key="13">
    <source>
        <dbReference type="PROSITE" id="PS50109"/>
    </source>
</evidence>
<reference evidence="14 15" key="1">
    <citation type="submission" date="2014-04" db="EMBL/GenBank/DDBJ databases">
        <title>Genome assembly of Hyalangium minutum DSM 14724.</title>
        <authorList>
            <person name="Sharma G."/>
            <person name="Subramanian S."/>
        </authorList>
    </citation>
    <scope>NUCLEOTIDE SEQUENCE [LARGE SCALE GENOMIC DNA]</scope>
    <source>
        <strain evidence="14 15">DSM 14724</strain>
    </source>
</reference>
<dbReference type="InterPro" id="IPR029016">
    <property type="entry name" value="GAF-like_dom_sf"/>
</dbReference>
<keyword evidence="9 12" id="KW-1133">Transmembrane helix</keyword>
<proteinExistence type="predicted"/>
<protein>
    <recommendedName>
        <fullName evidence="3">histidine kinase</fullName>
        <ecNumber evidence="3">2.7.13.3</ecNumber>
    </recommendedName>
</protein>
<evidence type="ECO:0000256" key="9">
    <source>
        <dbReference type="ARBA" id="ARBA00022989"/>
    </source>
</evidence>
<dbReference type="InterPro" id="IPR004358">
    <property type="entry name" value="Sig_transdc_His_kin-like_C"/>
</dbReference>
<evidence type="ECO:0000256" key="3">
    <source>
        <dbReference type="ARBA" id="ARBA00012438"/>
    </source>
</evidence>
<dbReference type="OrthoDB" id="5486029at2"/>
<dbReference type="PANTHER" id="PTHR43711">
    <property type="entry name" value="TWO-COMPONENT HISTIDINE KINASE"/>
    <property type="match status" value="1"/>
</dbReference>
<feature type="transmembrane region" description="Helical" evidence="12">
    <location>
        <begin position="283"/>
        <end position="301"/>
    </location>
</feature>
<dbReference type="PROSITE" id="PS50109">
    <property type="entry name" value="HIS_KIN"/>
    <property type="match status" value="1"/>
</dbReference>
<dbReference type="PANTHER" id="PTHR43711:SF1">
    <property type="entry name" value="HISTIDINE KINASE 1"/>
    <property type="match status" value="1"/>
</dbReference>
<feature type="transmembrane region" description="Helical" evidence="12">
    <location>
        <begin position="128"/>
        <end position="152"/>
    </location>
</feature>
<dbReference type="Gene3D" id="3.30.450.40">
    <property type="match status" value="1"/>
</dbReference>
<keyword evidence="11 12" id="KW-0472">Membrane</keyword>
<feature type="transmembrane region" description="Helical" evidence="12">
    <location>
        <begin position="164"/>
        <end position="185"/>
    </location>
</feature>
<evidence type="ECO:0000256" key="10">
    <source>
        <dbReference type="ARBA" id="ARBA00023012"/>
    </source>
</evidence>
<keyword evidence="7 12" id="KW-0812">Transmembrane</keyword>
<feature type="transmembrane region" description="Helical" evidence="12">
    <location>
        <begin position="21"/>
        <end position="40"/>
    </location>
</feature>
<dbReference type="InterPro" id="IPR036890">
    <property type="entry name" value="HATPase_C_sf"/>
</dbReference>
<comment type="subcellular location">
    <subcellularLocation>
        <location evidence="2">Cell membrane</location>
        <topology evidence="2">Multi-pass membrane protein</topology>
    </subcellularLocation>
</comment>
<dbReference type="PRINTS" id="PR00344">
    <property type="entry name" value="BCTRLSENSOR"/>
</dbReference>
<evidence type="ECO:0000256" key="5">
    <source>
        <dbReference type="ARBA" id="ARBA00022553"/>
    </source>
</evidence>
<sequence length="693" mass="75662">MALSLNLGLKGSQQKTLWLRALVLGVSFFALGLLAVRFVFPPTPNALLWLPSGLSLVFLMRASPREWPVLLTAIFVAEFASVLLHKTGIPLGTALLWSLGNCLRSLWGAWLMRRFVGTSIRLSRSWEVAGLLLFGGLVSPIASATLGGLGILVWQGSFSLSHWVIWWLSDGLGTMLVAPLLLTWSSTVLSPGRFRRLMELVAMLTLTALSANLIFAQPSASGVWASLAYVSFAFVMWGALRLGPLGGASASAVVAFFAVWHTLLGRGPFGTLHTSALQEVLTLQIFLTILSMMALMLAAVVSERRRAERLQQLLVDAGAVLAASLDVRETIPRVARLVVPHTCTGFAVWLEGENGLLERIVQAGWSPEREARVRGALPPLPTASRRWHTEEGTVVLAPLWVHGSAKGALVLMSDELTRCAGTTDLRLAEDLAHRFSMALENARLYEEARQAIEVRNEFIAIAAHELRTPLTALTLRMRSLEGLLQRERASDEAHEKLRAASRQLGRLGQLVERLLDVGRITTGRMELHPERVEVHELVEQVVEGFSEEARRAGVTLKVEAQTGLVAWWDRGRVEQALANLLANSLKFGAGQPIEVHVSGVGPWVRIAVTDHGIGIEPEALERIFERFERAVSSNRYGGLGLGLFLARQIVESHGGTIHVESHPGEGATFVLQLPVRHPPSAEIKAEGEHPPLS</sequence>
<dbReference type="Proteomes" id="UP000028725">
    <property type="component" value="Unassembled WGS sequence"/>
</dbReference>
<dbReference type="InterPro" id="IPR003661">
    <property type="entry name" value="HisK_dim/P_dom"/>
</dbReference>
<feature type="transmembrane region" description="Helical" evidence="12">
    <location>
        <begin position="245"/>
        <end position="263"/>
    </location>
</feature>
<evidence type="ECO:0000313" key="14">
    <source>
        <dbReference type="EMBL" id="KFE69072.1"/>
    </source>
</evidence>
<evidence type="ECO:0000256" key="12">
    <source>
        <dbReference type="SAM" id="Phobius"/>
    </source>
</evidence>
<dbReference type="SUPFAM" id="SSF55781">
    <property type="entry name" value="GAF domain-like"/>
    <property type="match status" value="1"/>
</dbReference>
<name>A0A085WN09_9BACT</name>
<comment type="catalytic activity">
    <reaction evidence="1">
        <text>ATP + protein L-histidine = ADP + protein N-phospho-L-histidine.</text>
        <dbReference type="EC" id="2.7.13.3"/>
    </reaction>
</comment>
<dbReference type="InterPro" id="IPR003594">
    <property type="entry name" value="HATPase_dom"/>
</dbReference>
<dbReference type="InterPro" id="IPR050736">
    <property type="entry name" value="Sensor_HK_Regulatory"/>
</dbReference>
<keyword evidence="5" id="KW-0597">Phosphoprotein</keyword>
<dbReference type="InterPro" id="IPR005467">
    <property type="entry name" value="His_kinase_dom"/>
</dbReference>
<dbReference type="Gene3D" id="3.30.565.10">
    <property type="entry name" value="Histidine kinase-like ATPase, C-terminal domain"/>
    <property type="match status" value="1"/>
</dbReference>
<feature type="transmembrane region" description="Helical" evidence="12">
    <location>
        <begin position="197"/>
        <end position="216"/>
    </location>
</feature>
<dbReference type="SUPFAM" id="SSF47384">
    <property type="entry name" value="Homodimeric domain of signal transducing histidine kinase"/>
    <property type="match status" value="1"/>
</dbReference>
<dbReference type="Pfam" id="PF05231">
    <property type="entry name" value="MASE1"/>
    <property type="match status" value="1"/>
</dbReference>
<gene>
    <name evidence="14" type="ORF">DB31_6974</name>
</gene>
<dbReference type="SMART" id="SM00388">
    <property type="entry name" value="HisKA"/>
    <property type="match status" value="1"/>
</dbReference>
<accession>A0A085WN09</accession>
<dbReference type="EC" id="2.7.13.3" evidence="3"/>
<dbReference type="FunFam" id="3.30.565.10:FF:000006">
    <property type="entry name" value="Sensor histidine kinase WalK"/>
    <property type="match status" value="1"/>
</dbReference>
<dbReference type="Pfam" id="PF02518">
    <property type="entry name" value="HATPase_c"/>
    <property type="match status" value="1"/>
</dbReference>
<keyword evidence="4" id="KW-1003">Cell membrane</keyword>
<keyword evidence="15" id="KW-1185">Reference proteome</keyword>
<dbReference type="Pfam" id="PF00512">
    <property type="entry name" value="HisKA"/>
    <property type="match status" value="1"/>
</dbReference>
<keyword evidence="10" id="KW-0902">Two-component regulatory system</keyword>
<evidence type="ECO:0000256" key="6">
    <source>
        <dbReference type="ARBA" id="ARBA00022679"/>
    </source>
</evidence>
<dbReference type="SUPFAM" id="SSF55874">
    <property type="entry name" value="ATPase domain of HSP90 chaperone/DNA topoisomerase II/histidine kinase"/>
    <property type="match status" value="1"/>
</dbReference>
<dbReference type="STRING" id="394096.DB31_6974"/>
<dbReference type="CDD" id="cd00082">
    <property type="entry name" value="HisKA"/>
    <property type="match status" value="1"/>
</dbReference>
<feature type="transmembrane region" description="Helical" evidence="12">
    <location>
        <begin position="95"/>
        <end position="116"/>
    </location>
</feature>
<keyword evidence="8" id="KW-0418">Kinase</keyword>
<evidence type="ECO:0000313" key="15">
    <source>
        <dbReference type="Proteomes" id="UP000028725"/>
    </source>
</evidence>
<feature type="transmembrane region" description="Helical" evidence="12">
    <location>
        <begin position="222"/>
        <end position="240"/>
    </location>
</feature>
<organism evidence="14 15">
    <name type="scientific">Hyalangium minutum</name>
    <dbReference type="NCBI Taxonomy" id="394096"/>
    <lineage>
        <taxon>Bacteria</taxon>
        <taxon>Pseudomonadati</taxon>
        <taxon>Myxococcota</taxon>
        <taxon>Myxococcia</taxon>
        <taxon>Myxococcales</taxon>
        <taxon>Cystobacterineae</taxon>
        <taxon>Archangiaceae</taxon>
        <taxon>Hyalangium</taxon>
    </lineage>
</organism>
<evidence type="ECO:0000256" key="8">
    <source>
        <dbReference type="ARBA" id="ARBA00022777"/>
    </source>
</evidence>
<comment type="caution">
    <text evidence="14">The sequence shown here is derived from an EMBL/GenBank/DDBJ whole genome shotgun (WGS) entry which is preliminary data.</text>
</comment>
<evidence type="ECO:0000256" key="11">
    <source>
        <dbReference type="ARBA" id="ARBA00023136"/>
    </source>
</evidence>
<dbReference type="InterPro" id="IPR007895">
    <property type="entry name" value="MASE1"/>
</dbReference>
<dbReference type="CDD" id="cd00075">
    <property type="entry name" value="HATPase"/>
    <property type="match status" value="1"/>
</dbReference>
<evidence type="ECO:0000256" key="2">
    <source>
        <dbReference type="ARBA" id="ARBA00004651"/>
    </source>
</evidence>